<feature type="domain" description="Peptidase S9 prolyl oligopeptidase catalytic" evidence="6">
    <location>
        <begin position="486"/>
        <end position="698"/>
    </location>
</feature>
<evidence type="ECO:0000313" key="9">
    <source>
        <dbReference type="Proteomes" id="UP000239434"/>
    </source>
</evidence>
<dbReference type="GO" id="GO:0006508">
    <property type="term" value="P:proteolysis"/>
    <property type="evidence" value="ECO:0007669"/>
    <property type="project" value="UniProtKB-KW"/>
</dbReference>
<evidence type="ECO:0000259" key="7">
    <source>
        <dbReference type="Pfam" id="PF02897"/>
    </source>
</evidence>
<evidence type="ECO:0000256" key="3">
    <source>
        <dbReference type="ARBA" id="ARBA00022801"/>
    </source>
</evidence>
<dbReference type="Proteomes" id="UP000239434">
    <property type="component" value="Unassembled WGS sequence"/>
</dbReference>
<dbReference type="Gene3D" id="3.40.50.1820">
    <property type="entry name" value="alpha/beta hydrolase"/>
    <property type="match status" value="1"/>
</dbReference>
<comment type="caution">
    <text evidence="8">The sequence shown here is derived from an EMBL/GenBank/DDBJ whole genome shotgun (WGS) entry which is preliminary data.</text>
</comment>
<dbReference type="PANTHER" id="PTHR11757">
    <property type="entry name" value="PROTEASE FAMILY S9A OLIGOPEPTIDASE"/>
    <property type="match status" value="1"/>
</dbReference>
<keyword evidence="9" id="KW-1185">Reference proteome</keyword>
<evidence type="ECO:0000256" key="2">
    <source>
        <dbReference type="ARBA" id="ARBA00022670"/>
    </source>
</evidence>
<reference evidence="8 9" key="1">
    <citation type="submission" date="2018-02" db="EMBL/GenBank/DDBJ databases">
        <title>The draft genome of Phyllobacterium sp. 1N-3.</title>
        <authorList>
            <person name="Liu L."/>
            <person name="Li L."/>
            <person name="Zhang X."/>
            <person name="Wang T."/>
            <person name="Liang L."/>
        </authorList>
    </citation>
    <scope>NUCLEOTIDE SEQUENCE [LARGE SCALE GENOMIC DNA]</scope>
    <source>
        <strain evidence="8 9">1N-3</strain>
    </source>
</reference>
<feature type="region of interest" description="Disordered" evidence="5">
    <location>
        <begin position="1"/>
        <end position="25"/>
    </location>
</feature>
<dbReference type="SUPFAM" id="SSF53474">
    <property type="entry name" value="alpha/beta-Hydrolases"/>
    <property type="match status" value="1"/>
</dbReference>
<dbReference type="SUPFAM" id="SSF50993">
    <property type="entry name" value="Peptidase/esterase 'gauge' domain"/>
    <property type="match status" value="1"/>
</dbReference>
<evidence type="ECO:0000256" key="5">
    <source>
        <dbReference type="SAM" id="MobiDB-lite"/>
    </source>
</evidence>
<organism evidence="8 9">
    <name type="scientific">Phyllobacterium phragmitis</name>
    <dbReference type="NCBI Taxonomy" id="2670329"/>
    <lineage>
        <taxon>Bacteria</taxon>
        <taxon>Pseudomonadati</taxon>
        <taxon>Pseudomonadota</taxon>
        <taxon>Alphaproteobacteria</taxon>
        <taxon>Hyphomicrobiales</taxon>
        <taxon>Phyllobacteriaceae</taxon>
        <taxon>Phyllobacterium</taxon>
    </lineage>
</organism>
<sequence>MTKSSVFPDLPYPVAAKKPDTDTRHGITRTDNYAWLRAPNWQEVFKDPSVLDPDIRKHLEAENAYQAALMEDTKALQETLFAEMKGRIKEDESSVPYKDGPYAYGTSFKTGGEQPRFFRTPRDGGTETMLLDGDLEAQGKAYFRLSSTDHSPDHKRLVWGFDDKGSEFYSLGVRDLDTLADLDDSIVDTNGGGVWDAASEGFFYTRLDENHRPSKLYYHRIGTTQKDDRLIHEEEDPGFFMNVSGSSLDDFVFIAIGDHETSEEWIIPANDPTAEPRLVRKRETGVEYNLSEGGDVFFILTNIDGAKDFKIMSAPVNAPERENWTEVVPEKPGTIILGHTAYRDFLVWIERSQGLPRIIVRNRKTGEEHAIAFDEEAYSLGLQGSAEYDTEIIRFSYSSMTTPTQEFDYNMRTRERTLLKTQDVPSGHNPEDYVTRRLLATAGDGELVPVSILYARDTPLDGSAPCLLYGYGSYGMTIPASFNISCLSLVDRGFIYAIAHIRGGKDKGFAWYENGKRDKKINTFTDFIAAAEHLVAEKFTSHDRIIAHGGSAGGMLMGAIANLAPKAFGGIIAEVPFVDVLNTILDESLPLTPVEWPEWGNPVTSEADYRTIASYCPYSNVSAQAYPPILAETGLSDPRVTYWEPAKWVAKLRELKTDKNPVIFRINMDAGHAGASGRFSRLEEVAYNYAFALKVTGKVTEKTAT</sequence>
<dbReference type="PRINTS" id="PR00862">
    <property type="entry name" value="PROLIGOPTASE"/>
</dbReference>
<dbReference type="PANTHER" id="PTHR11757:SF19">
    <property type="entry name" value="PROLYL ENDOPEPTIDASE-LIKE"/>
    <property type="match status" value="1"/>
</dbReference>
<evidence type="ECO:0000259" key="6">
    <source>
        <dbReference type="Pfam" id="PF00326"/>
    </source>
</evidence>
<evidence type="ECO:0000313" key="8">
    <source>
        <dbReference type="EMBL" id="PRD45781.1"/>
    </source>
</evidence>
<dbReference type="RefSeq" id="WP_105740079.1">
    <property type="nucleotide sequence ID" value="NZ_PVBR01000001.1"/>
</dbReference>
<dbReference type="InterPro" id="IPR002471">
    <property type="entry name" value="Pept_S9_AS"/>
</dbReference>
<dbReference type="InterPro" id="IPR051543">
    <property type="entry name" value="Serine_Peptidase_S9A"/>
</dbReference>
<keyword evidence="3" id="KW-0378">Hydrolase</keyword>
<dbReference type="InterPro" id="IPR002470">
    <property type="entry name" value="Peptidase_S9A"/>
</dbReference>
<proteinExistence type="inferred from homology"/>
<comment type="similarity">
    <text evidence="1">Belongs to the peptidase S9A family.</text>
</comment>
<keyword evidence="2" id="KW-0645">Protease</keyword>
<evidence type="ECO:0000256" key="4">
    <source>
        <dbReference type="ARBA" id="ARBA00022825"/>
    </source>
</evidence>
<dbReference type="PROSITE" id="PS00708">
    <property type="entry name" value="PRO_ENDOPEP_SER"/>
    <property type="match status" value="1"/>
</dbReference>
<feature type="domain" description="Peptidase S9A N-terminal" evidence="7">
    <location>
        <begin position="13"/>
        <end position="421"/>
    </location>
</feature>
<accession>A0A2S9IZ20</accession>
<protein>
    <submittedName>
        <fullName evidence="8">S9 family peptidase</fullName>
    </submittedName>
</protein>
<dbReference type="Pfam" id="PF00326">
    <property type="entry name" value="Peptidase_S9"/>
    <property type="match status" value="1"/>
</dbReference>
<gene>
    <name evidence="8" type="ORF">C5748_01095</name>
</gene>
<keyword evidence="4" id="KW-0720">Serine protease</keyword>
<name>A0A2S9IZ20_9HYPH</name>
<dbReference type="Pfam" id="PF02897">
    <property type="entry name" value="Peptidase_S9_N"/>
    <property type="match status" value="1"/>
</dbReference>
<dbReference type="GO" id="GO:0004252">
    <property type="term" value="F:serine-type endopeptidase activity"/>
    <property type="evidence" value="ECO:0007669"/>
    <property type="project" value="InterPro"/>
</dbReference>
<dbReference type="Gene3D" id="2.130.10.120">
    <property type="entry name" value="Prolyl oligopeptidase, N-terminal domain"/>
    <property type="match status" value="1"/>
</dbReference>
<dbReference type="InterPro" id="IPR001375">
    <property type="entry name" value="Peptidase_S9_cat"/>
</dbReference>
<dbReference type="AlphaFoldDB" id="A0A2S9IZ20"/>
<dbReference type="EMBL" id="PVBR01000001">
    <property type="protein sequence ID" value="PRD45781.1"/>
    <property type="molecule type" value="Genomic_DNA"/>
</dbReference>
<dbReference type="InterPro" id="IPR023302">
    <property type="entry name" value="Pept_S9A_N"/>
</dbReference>
<evidence type="ECO:0000256" key="1">
    <source>
        <dbReference type="ARBA" id="ARBA00005228"/>
    </source>
</evidence>
<dbReference type="InterPro" id="IPR029058">
    <property type="entry name" value="AB_hydrolase_fold"/>
</dbReference>